<keyword evidence="3" id="KW-1185">Reference proteome</keyword>
<name>L1LAH4_THEEQ</name>
<dbReference type="InterPro" id="IPR007480">
    <property type="entry name" value="DUF529"/>
</dbReference>
<dbReference type="EMBL" id="ACOU01000007">
    <property type="protein sequence ID" value="EKX72173.1"/>
    <property type="molecule type" value="Genomic_DNA"/>
</dbReference>
<protein>
    <submittedName>
        <fullName evidence="2">Signal peptide containing protein</fullName>
    </submittedName>
</protein>
<dbReference type="AlphaFoldDB" id="L1LAH4"/>
<keyword evidence="1" id="KW-0732">Signal</keyword>
<dbReference type="Pfam" id="PF04385">
    <property type="entry name" value="FAINT"/>
    <property type="match status" value="1"/>
</dbReference>
<evidence type="ECO:0000256" key="1">
    <source>
        <dbReference type="SAM" id="SignalP"/>
    </source>
</evidence>
<evidence type="ECO:0000313" key="2">
    <source>
        <dbReference type="EMBL" id="EKX72173.1"/>
    </source>
</evidence>
<gene>
    <name evidence="2" type="ORF">BEWA_046370</name>
</gene>
<comment type="caution">
    <text evidence="2">The sequence shown here is derived from an EMBL/GenBank/DDBJ whole genome shotgun (WGS) entry which is preliminary data.</text>
</comment>
<feature type="chain" id="PRO_5003953071" evidence="1">
    <location>
        <begin position="19"/>
        <end position="483"/>
    </location>
</feature>
<evidence type="ECO:0000313" key="3">
    <source>
        <dbReference type="Proteomes" id="UP000031512"/>
    </source>
</evidence>
<dbReference type="RefSeq" id="XP_004831625.1">
    <property type="nucleotide sequence ID" value="XM_004831568.1"/>
</dbReference>
<dbReference type="Proteomes" id="UP000031512">
    <property type="component" value="Unassembled WGS sequence"/>
</dbReference>
<reference evidence="2 3" key="1">
    <citation type="journal article" date="2012" name="BMC Genomics">
        <title>Comparative genomic analysis and phylogenetic position of Theileria equi.</title>
        <authorList>
            <person name="Kappmeyer L.S."/>
            <person name="Thiagarajan M."/>
            <person name="Herndon D.R."/>
            <person name="Ramsay J.D."/>
            <person name="Caler E."/>
            <person name="Djikeng A."/>
            <person name="Gillespie J.J."/>
            <person name="Lau A.O."/>
            <person name="Roalson E.H."/>
            <person name="Silva J.C."/>
            <person name="Silva M.G."/>
            <person name="Suarez C.E."/>
            <person name="Ueti M.W."/>
            <person name="Nene V.M."/>
            <person name="Mealey R.H."/>
            <person name="Knowles D.P."/>
            <person name="Brayton K.A."/>
        </authorList>
    </citation>
    <scope>NUCLEOTIDE SEQUENCE [LARGE SCALE GENOMIC DNA]</scope>
    <source>
        <strain evidence="2 3">WA</strain>
    </source>
</reference>
<dbReference type="KEGG" id="beq:BEWA_046370"/>
<proteinExistence type="predicted"/>
<feature type="signal peptide" evidence="1">
    <location>
        <begin position="1"/>
        <end position="18"/>
    </location>
</feature>
<dbReference type="VEuPathDB" id="PiroplasmaDB:BEWA_046370"/>
<accession>L1LAH4</accession>
<sequence>MNVLGVLYLVLLIRSSIAPPVCSGGRLSNPSRRNVPTTVPSGLVLDLEKPDDKLCQSFDYNTDGIPTRLIMPKDDNVITSIKEGSLDIWKASGDNVACAFVTLRLSDGKPVIAQLTKNGNGNPMVTFLKKDDKWDPVNDYSTEVIKLRKTPKSLEDFTLDISAFKDTDQCTVFQVDLLGITTRHFYPKPGHVAIQVKDGNKELWKCGNSDHCVSCIIHKHGSVELLEVGIVENCSKRWRYFEKNGQEWREIEKTEFDEKEQAIIGGKFVSALLDKVDASLFDLEESLEDGIKVLKLTAKEGTSTNELLYDGKTVWEGKKKSCPSAILYMDGEKPTLAVLVTKDKNGKDGKVYQYHDGNKWRDTKEDDHKEKLAELKEKCKPGKTLDISKRDSSVGSYYITYPGYGKIAHNFDLKSATVTKVVDGEHVIWTAKENGHKCIDAKNIVTGGKESLRLEIKADKNEDLWFRKRDGKWTIIPQSNSRA</sequence>
<organism evidence="2 3">
    <name type="scientific">Theileria equi strain WA</name>
    <dbReference type="NCBI Taxonomy" id="1537102"/>
    <lineage>
        <taxon>Eukaryota</taxon>
        <taxon>Sar</taxon>
        <taxon>Alveolata</taxon>
        <taxon>Apicomplexa</taxon>
        <taxon>Aconoidasida</taxon>
        <taxon>Piroplasmida</taxon>
        <taxon>Theileriidae</taxon>
        <taxon>Theileria</taxon>
    </lineage>
</organism>
<dbReference type="GeneID" id="15804222"/>